<dbReference type="PRINTS" id="PR00480">
    <property type="entry name" value="ASTACIN"/>
</dbReference>
<dbReference type="InterPro" id="IPR015446">
    <property type="entry name" value="BMP_1/tolloid-like"/>
</dbReference>
<dbReference type="PROSITE" id="PS01186">
    <property type="entry name" value="EGF_2"/>
    <property type="match status" value="2"/>
</dbReference>
<accession>A0ABN7SEH9</accession>
<feature type="active site" evidence="11">
    <location>
        <position position="202"/>
    </location>
</feature>
<dbReference type="PROSITE" id="PS01187">
    <property type="entry name" value="EGF_CA"/>
    <property type="match status" value="2"/>
</dbReference>
<dbReference type="InterPro" id="IPR006026">
    <property type="entry name" value="Peptidase_Metallo"/>
</dbReference>
<feature type="domain" description="CUB" evidence="13">
    <location>
        <begin position="327"/>
        <end position="444"/>
    </location>
</feature>
<dbReference type="PROSITE" id="PS00010">
    <property type="entry name" value="ASX_HYDROXYL"/>
    <property type="match status" value="1"/>
</dbReference>
<evidence type="ECO:0000256" key="12">
    <source>
        <dbReference type="RuleBase" id="RU361183"/>
    </source>
</evidence>
<evidence type="ECO:0000256" key="11">
    <source>
        <dbReference type="PROSITE-ProRule" id="PRU01211"/>
    </source>
</evidence>
<feature type="domain" description="CUB" evidence="13">
    <location>
        <begin position="567"/>
        <end position="683"/>
    </location>
</feature>
<dbReference type="InterPro" id="IPR024079">
    <property type="entry name" value="MetalloPept_cat_dom_sf"/>
</dbReference>
<evidence type="ECO:0000259" key="13">
    <source>
        <dbReference type="PROSITE" id="PS01180"/>
    </source>
</evidence>
<keyword evidence="1 10" id="KW-0245">EGF-like domain</keyword>
<keyword evidence="2 11" id="KW-0645">Protease</keyword>
<gene>
    <name evidence="16" type="ORF">OKIOD_LOCUS6919</name>
</gene>
<evidence type="ECO:0000313" key="17">
    <source>
        <dbReference type="Proteomes" id="UP001158576"/>
    </source>
</evidence>
<evidence type="ECO:0000256" key="9">
    <source>
        <dbReference type="ARBA" id="ARBA00023157"/>
    </source>
</evidence>
<dbReference type="InterPro" id="IPR001881">
    <property type="entry name" value="EGF-like_Ca-bd_dom"/>
</dbReference>
<keyword evidence="4" id="KW-0677">Repeat</keyword>
<dbReference type="Gene3D" id="2.60.120.290">
    <property type="entry name" value="Spermadhesin, CUB domain"/>
    <property type="match status" value="5"/>
</dbReference>
<dbReference type="SMART" id="SM00179">
    <property type="entry name" value="EGF_CA"/>
    <property type="match status" value="2"/>
</dbReference>
<dbReference type="InterPro" id="IPR000742">
    <property type="entry name" value="EGF"/>
</dbReference>
<feature type="disulfide bond" evidence="11">
    <location>
        <begin position="173"/>
        <end position="174"/>
    </location>
</feature>
<dbReference type="Gene3D" id="2.10.25.10">
    <property type="entry name" value="Laminin"/>
    <property type="match status" value="2"/>
</dbReference>
<evidence type="ECO:0000256" key="3">
    <source>
        <dbReference type="ARBA" id="ARBA00022723"/>
    </source>
</evidence>
<dbReference type="PROSITE" id="PS01180">
    <property type="entry name" value="CUB"/>
    <property type="match status" value="5"/>
</dbReference>
<dbReference type="EMBL" id="OU015569">
    <property type="protein sequence ID" value="CAG5098076.1"/>
    <property type="molecule type" value="Genomic_DNA"/>
</dbReference>
<dbReference type="InterPro" id="IPR035914">
    <property type="entry name" value="Sperma_CUB_dom_sf"/>
</dbReference>
<keyword evidence="7 11" id="KW-0482">Metalloprotease</keyword>
<feature type="domain" description="CUB" evidence="13">
    <location>
        <begin position="445"/>
        <end position="524"/>
    </location>
</feature>
<dbReference type="PROSITE" id="PS50026">
    <property type="entry name" value="EGF_3"/>
    <property type="match status" value="1"/>
</dbReference>
<evidence type="ECO:0000256" key="6">
    <source>
        <dbReference type="ARBA" id="ARBA00022833"/>
    </source>
</evidence>
<evidence type="ECO:0000256" key="10">
    <source>
        <dbReference type="PROSITE-ProRule" id="PRU00076"/>
    </source>
</evidence>
<feature type="binding site" evidence="11">
    <location>
        <position position="205"/>
    </location>
    <ligand>
        <name>Zn(2+)</name>
        <dbReference type="ChEBI" id="CHEBI:29105"/>
        <note>catalytic</note>
    </ligand>
</feature>
<dbReference type="Pfam" id="PF00431">
    <property type="entry name" value="CUB"/>
    <property type="match status" value="5"/>
</dbReference>
<dbReference type="Proteomes" id="UP001158576">
    <property type="component" value="Chromosome XSR"/>
</dbReference>
<reference evidence="16 17" key="1">
    <citation type="submission" date="2021-04" db="EMBL/GenBank/DDBJ databases">
        <authorList>
            <person name="Bliznina A."/>
        </authorList>
    </citation>
    <scope>NUCLEOTIDE SEQUENCE [LARGE SCALE GENOMIC DNA]</scope>
</reference>
<feature type="binding site" evidence="11">
    <location>
        <position position="211"/>
    </location>
    <ligand>
        <name>Zn(2+)</name>
        <dbReference type="ChEBI" id="CHEBI:29105"/>
        <note>catalytic</note>
    </ligand>
</feature>
<dbReference type="InterPro" id="IPR000859">
    <property type="entry name" value="CUB_dom"/>
</dbReference>
<evidence type="ECO:0000313" key="16">
    <source>
        <dbReference type="EMBL" id="CAG5098076.1"/>
    </source>
</evidence>
<dbReference type="PANTHER" id="PTHR24251:SF51">
    <property type="entry name" value="CUBILIN-LIKE"/>
    <property type="match status" value="1"/>
</dbReference>
<keyword evidence="6 11" id="KW-0862">Zinc</keyword>
<evidence type="ECO:0000256" key="1">
    <source>
        <dbReference type="ARBA" id="ARBA00022536"/>
    </source>
</evidence>
<dbReference type="InterPro" id="IPR018097">
    <property type="entry name" value="EGF_Ca-bd_CS"/>
</dbReference>
<keyword evidence="3 11" id="KW-0479">Metal-binding</keyword>
<feature type="signal peptide" evidence="12">
    <location>
        <begin position="1"/>
        <end position="28"/>
    </location>
</feature>
<dbReference type="InterPro" id="IPR001506">
    <property type="entry name" value="Peptidase_M12A"/>
</dbReference>
<proteinExistence type="predicted"/>
<dbReference type="InterPro" id="IPR000152">
    <property type="entry name" value="EGF-type_Asp/Asn_hydroxyl_site"/>
</dbReference>
<protein>
    <recommendedName>
        <fullName evidence="12">Metalloendopeptidase</fullName>
        <ecNumber evidence="12">3.4.24.-</ecNumber>
    </recommendedName>
</protein>
<keyword evidence="17" id="KW-1185">Reference proteome</keyword>
<dbReference type="SUPFAM" id="SSF55486">
    <property type="entry name" value="Metalloproteases ('zincins'), catalytic domain"/>
    <property type="match status" value="1"/>
</dbReference>
<evidence type="ECO:0000256" key="7">
    <source>
        <dbReference type="ARBA" id="ARBA00023049"/>
    </source>
</evidence>
<dbReference type="PROSITE" id="PS51864">
    <property type="entry name" value="ASTACIN"/>
    <property type="match status" value="1"/>
</dbReference>
<dbReference type="SMART" id="SM00235">
    <property type="entry name" value="ZnMc"/>
    <property type="match status" value="1"/>
</dbReference>
<keyword evidence="8" id="KW-0865">Zymogen</keyword>
<dbReference type="SMART" id="SM00042">
    <property type="entry name" value="CUB"/>
    <property type="match status" value="5"/>
</dbReference>
<feature type="domain" description="EGF-like" evidence="14">
    <location>
        <begin position="683"/>
        <end position="723"/>
    </location>
</feature>
<dbReference type="SUPFAM" id="SSF57196">
    <property type="entry name" value="EGF/Laminin"/>
    <property type="match status" value="2"/>
</dbReference>
<evidence type="ECO:0000256" key="8">
    <source>
        <dbReference type="ARBA" id="ARBA00023145"/>
    </source>
</evidence>
<evidence type="ECO:0000256" key="2">
    <source>
        <dbReference type="ARBA" id="ARBA00022670"/>
    </source>
</evidence>
<sequence length="980" mass="111394">MTLASLRHCTQKLTFLLISTLSISIAIAEKFDDKIDGVADPCTDASLFWGDQALTADDVRRIFGREPEEVLSDLGQAAAHKRARNETAGKAELMKEIEQRDRRKKRAVTSLPERKWPHAVIPYEISSNFTSKQRSIFYQAMRHWELHTCVTFIEHIGRPEDPHILFTQRPCGCCSFVGRRGLGAQAISIGKNCDKFGIVVHELGHVVGFWHEHTRPDRDDYIKVVYENIQENQDYNFQKMPPNEIDSLQEPYDLDFTANSYFQKKLENNFDSIMHYSRNTFAKGAFMDTLRPIPQPGVSIKPTIGQRIKLSDGDKIQARKLYRCPSCGQTLQTPTGNFSSPGYPSYVKHDKQLHCEWRISTTPGETLEVNISDLGFASDANCHYDFLEIYDGPTLSDKLIGKYCRDNMPKRMSFTTTTHRMFVKYRKVSRRSDSVGFRMEYKAICGGTIMLNGNNNHEIVSPNNPDKYPPNSNCAWEVHAPPGYKIGLELNEFEVEQHESCTYDYLESDNNVNKGGFIANLIPEKDECLLNNGGCEQICRNNIGGFVCQCHPGFHLKDDGFSCETSCGGTLTSKTGEIVSPGFPKEYPPDKECLWMIVAPSDYKIILTFNHLDIEGTQGGCEYDYLELRSGLLETSPLLGGKICSVRTENMPSVSSTRNHMRVFFKSDASIGKTGFNVTYQLDIDECQKNNGGCHHLCVNEPGKYHCACRKGYTLHTDKKNCKEEPQCGSAFDVTEYQDKFYSPGYSSGRYPEKANCNWKLRTKDGHRIRIKWEEFDVEQQEDCGYDRVELSEQKRLVQKICRSSPHDYISRGNDVDVHFFSDGSIQKKGFKAVYRSECGGNYTVTDSERVIFSHASIGDKDYPTDADCTWTLNAPGRDELPGMATKVKLTYQMFQIEEEPTCKYDYLEVNSMASGLVEKRCGDGKPSSWPTSKPFVEILNLPVTLRFQSDGTITKRGFQIKYSLLQRRRNTMRHPNARN</sequence>
<comment type="cofactor">
    <cofactor evidence="11 12">
        <name>Zn(2+)</name>
        <dbReference type="ChEBI" id="CHEBI:29105"/>
    </cofactor>
    <text evidence="11 12">Binds 1 zinc ion per subunit.</text>
</comment>
<keyword evidence="12" id="KW-0732">Signal</keyword>
<evidence type="ECO:0000256" key="4">
    <source>
        <dbReference type="ARBA" id="ARBA00022737"/>
    </source>
</evidence>
<dbReference type="Pfam" id="PF01400">
    <property type="entry name" value="Astacin"/>
    <property type="match status" value="1"/>
</dbReference>
<dbReference type="Gene3D" id="3.40.390.10">
    <property type="entry name" value="Collagenase (Catalytic Domain)"/>
    <property type="match status" value="1"/>
</dbReference>
<feature type="binding site" evidence="11">
    <location>
        <position position="201"/>
    </location>
    <ligand>
        <name>Zn(2+)</name>
        <dbReference type="ChEBI" id="CHEBI:29105"/>
        <note>catalytic</note>
    </ligand>
</feature>
<feature type="disulfide bond" evidence="11">
    <location>
        <begin position="171"/>
        <end position="193"/>
    </location>
</feature>
<feature type="domain" description="CUB" evidence="13">
    <location>
        <begin position="728"/>
        <end position="838"/>
    </location>
</feature>
<dbReference type="SUPFAM" id="SSF49854">
    <property type="entry name" value="Spermadhesin, CUB domain"/>
    <property type="match status" value="5"/>
</dbReference>
<dbReference type="CDD" id="cd00054">
    <property type="entry name" value="EGF_CA"/>
    <property type="match status" value="2"/>
</dbReference>
<feature type="chain" id="PRO_5044970238" description="Metalloendopeptidase" evidence="12">
    <location>
        <begin position="29"/>
        <end position="980"/>
    </location>
</feature>
<comment type="caution">
    <text evidence="10">Lacks conserved residue(s) required for the propagation of feature annotation.</text>
</comment>
<feature type="domain" description="Peptidase M12A" evidence="15">
    <location>
        <begin position="106"/>
        <end position="325"/>
    </location>
</feature>
<organism evidence="16 17">
    <name type="scientific">Oikopleura dioica</name>
    <name type="common">Tunicate</name>
    <dbReference type="NCBI Taxonomy" id="34765"/>
    <lineage>
        <taxon>Eukaryota</taxon>
        <taxon>Metazoa</taxon>
        <taxon>Chordata</taxon>
        <taxon>Tunicata</taxon>
        <taxon>Appendicularia</taxon>
        <taxon>Copelata</taxon>
        <taxon>Oikopleuridae</taxon>
        <taxon>Oikopleura</taxon>
    </lineage>
</organism>
<evidence type="ECO:0000259" key="14">
    <source>
        <dbReference type="PROSITE" id="PS50026"/>
    </source>
</evidence>
<dbReference type="CDD" id="cd00041">
    <property type="entry name" value="CUB"/>
    <property type="match status" value="5"/>
</dbReference>
<dbReference type="EC" id="3.4.24.-" evidence="12"/>
<dbReference type="PIRSF" id="PIRSF001199">
    <property type="entry name" value="BMP_1/tolloid-like"/>
    <property type="match status" value="1"/>
</dbReference>
<keyword evidence="9 11" id="KW-1015">Disulfide bond</keyword>
<dbReference type="SMART" id="SM00181">
    <property type="entry name" value="EGF"/>
    <property type="match status" value="2"/>
</dbReference>
<evidence type="ECO:0000256" key="5">
    <source>
        <dbReference type="ARBA" id="ARBA00022801"/>
    </source>
</evidence>
<name>A0ABN7SEH9_OIKDI</name>
<dbReference type="PANTHER" id="PTHR24251">
    <property type="entry name" value="OVOCHYMASE-RELATED"/>
    <property type="match status" value="1"/>
</dbReference>
<feature type="domain" description="CUB" evidence="13">
    <location>
        <begin position="839"/>
        <end position="966"/>
    </location>
</feature>
<dbReference type="Pfam" id="PF14670">
    <property type="entry name" value="FXa_inhibition"/>
    <property type="match status" value="2"/>
</dbReference>
<keyword evidence="5 11" id="KW-0378">Hydrolase</keyword>
<evidence type="ECO:0000259" key="15">
    <source>
        <dbReference type="PROSITE" id="PS51864"/>
    </source>
</evidence>